<dbReference type="OrthoDB" id="6554593at2"/>
<dbReference type="InterPro" id="IPR009252">
    <property type="entry name" value="Cell_div_ZapB"/>
</dbReference>
<dbReference type="Gene3D" id="1.20.5.340">
    <property type="match status" value="1"/>
</dbReference>
<reference evidence="5 7" key="2">
    <citation type="submission" date="2018-06" db="EMBL/GenBank/DDBJ databases">
        <authorList>
            <consortium name="Pathogen Informatics"/>
            <person name="Doyle S."/>
        </authorList>
    </citation>
    <scope>NUCLEOTIDE SEQUENCE [LARGE SCALE GENOMIC DNA]</scope>
    <source>
        <strain evidence="5 7">NCTC10851</strain>
    </source>
</reference>
<reference evidence="4 6" key="1">
    <citation type="submission" date="2017-07" db="EMBL/GenBank/DDBJ databases">
        <title>Virulence factors identified in Actinobacillus seminis.</title>
        <authorList>
            <person name="Negrete-Abascal E."/>
            <person name="Vaca-Pacheco S."/>
            <person name="Montes-Garcia F."/>
            <person name="Leyto-Gil A.M."/>
            <person name="Fragoso-Garcia E."/>
            <person name="Carvente-Garcia R."/>
            <person name="Perez-Agueros S."/>
            <person name="Castelan-Sanchez H.G."/>
            <person name="Garcia-Molina A."/>
            <person name="Villamar T.E."/>
            <person name="Vazquez-Cruz C."/>
        </authorList>
    </citation>
    <scope>NUCLEOTIDE SEQUENCE [LARGE SCALE GENOMIC DNA]</scope>
    <source>
        <strain evidence="4 6">ATCC 15768</strain>
    </source>
</reference>
<keyword evidence="3 5" id="KW-0132">Cell division</keyword>
<name>A0A263HAH3_9PAST</name>
<accession>A0A263HAH3</accession>
<comment type="function">
    <text evidence="3">Non-essential, abundant cell division factor that is required for proper Z-ring formation. It is recruited early to the divisome by direct interaction with FtsZ, stimulating Z-ring assembly and thereby promoting cell division earlier in the cell cycle. Its recruitment to the Z-ring requires functional FtsA or ZipA.</text>
</comment>
<sequence>MSLEILDQLDEKIKQAVETIQLLQLEVEELKEKNNQAQQANEALRNENEQLKAEHHNWQERLRSLLGRIDNV</sequence>
<evidence type="ECO:0000313" key="5">
    <source>
        <dbReference type="EMBL" id="SUU38423.1"/>
    </source>
</evidence>
<dbReference type="HAMAP" id="MF_01196">
    <property type="entry name" value="ZapB"/>
    <property type="match status" value="1"/>
</dbReference>
<dbReference type="GO" id="GO:0043093">
    <property type="term" value="P:FtsZ-dependent cytokinesis"/>
    <property type="evidence" value="ECO:0007669"/>
    <property type="project" value="UniProtKB-UniRule"/>
</dbReference>
<dbReference type="EMBL" id="NLFK01000008">
    <property type="protein sequence ID" value="OZN24473.1"/>
    <property type="molecule type" value="Genomic_DNA"/>
</dbReference>
<dbReference type="RefSeq" id="WP_094946745.1">
    <property type="nucleotide sequence ID" value="NZ_JBMHIA010000028.1"/>
</dbReference>
<evidence type="ECO:0000256" key="2">
    <source>
        <dbReference type="ARBA" id="ARBA00023210"/>
    </source>
</evidence>
<feature type="coiled-coil region" evidence="3">
    <location>
        <begin position="6"/>
        <end position="68"/>
    </location>
</feature>
<dbReference type="Proteomes" id="UP000254507">
    <property type="component" value="Unassembled WGS sequence"/>
</dbReference>
<dbReference type="InParanoid" id="A0A263HAH3"/>
<dbReference type="Proteomes" id="UP000215738">
    <property type="component" value="Unassembled WGS sequence"/>
</dbReference>
<keyword evidence="2 3" id="KW-0717">Septation</keyword>
<evidence type="ECO:0000256" key="1">
    <source>
        <dbReference type="ARBA" id="ARBA00023054"/>
    </source>
</evidence>
<evidence type="ECO:0000256" key="3">
    <source>
        <dbReference type="HAMAP-Rule" id="MF_01196"/>
    </source>
</evidence>
<comment type="subunit">
    <text evidence="3">Homodimer. The ends of the coiled-coil dimer bind to each other, forming polymers. Interacts with FtsZ.</text>
</comment>
<evidence type="ECO:0000313" key="7">
    <source>
        <dbReference type="Proteomes" id="UP000254507"/>
    </source>
</evidence>
<organism evidence="5 7">
    <name type="scientific">Actinobacillus seminis</name>
    <dbReference type="NCBI Taxonomy" id="722"/>
    <lineage>
        <taxon>Bacteria</taxon>
        <taxon>Pseudomonadati</taxon>
        <taxon>Pseudomonadota</taxon>
        <taxon>Gammaproteobacteria</taxon>
        <taxon>Pasteurellales</taxon>
        <taxon>Pasteurellaceae</taxon>
        <taxon>Actinobacillus</taxon>
    </lineage>
</organism>
<protein>
    <recommendedName>
        <fullName evidence="3">Cell division protein ZapB</fullName>
    </recommendedName>
</protein>
<dbReference type="EMBL" id="UFSB01000001">
    <property type="protein sequence ID" value="SUU38423.1"/>
    <property type="molecule type" value="Genomic_DNA"/>
</dbReference>
<comment type="similarity">
    <text evidence="3">Belongs to the ZapB family.</text>
</comment>
<keyword evidence="3" id="KW-0963">Cytoplasm</keyword>
<dbReference type="GO" id="GO:0005737">
    <property type="term" value="C:cytoplasm"/>
    <property type="evidence" value="ECO:0007669"/>
    <property type="project" value="UniProtKB-SubCell"/>
</dbReference>
<comment type="subcellular location">
    <subcellularLocation>
        <location evidence="3">Cytoplasm</location>
    </subcellularLocation>
    <text evidence="3">Localizes to the septum at mid-cell, in a FtsZ-like pattern.</text>
</comment>
<keyword evidence="6" id="KW-1185">Reference proteome</keyword>
<dbReference type="AlphaFoldDB" id="A0A263HAH3"/>
<keyword evidence="3" id="KW-0131">Cell cycle</keyword>
<evidence type="ECO:0000313" key="4">
    <source>
        <dbReference type="EMBL" id="OZN24473.1"/>
    </source>
</evidence>
<dbReference type="Pfam" id="PF06005">
    <property type="entry name" value="ZapB"/>
    <property type="match status" value="1"/>
</dbReference>
<keyword evidence="1 3" id="KW-0175">Coiled coil</keyword>
<proteinExistence type="inferred from homology"/>
<evidence type="ECO:0000313" key="6">
    <source>
        <dbReference type="Proteomes" id="UP000215738"/>
    </source>
</evidence>
<dbReference type="GO" id="GO:0000917">
    <property type="term" value="P:division septum assembly"/>
    <property type="evidence" value="ECO:0007669"/>
    <property type="project" value="UniProtKB-KW"/>
</dbReference>
<gene>
    <name evidence="3 5" type="primary">zapB</name>
    <name evidence="4" type="ORF">CFY87_08350</name>
    <name evidence="5" type="ORF">NCTC10851_02086</name>
</gene>
<dbReference type="FunCoup" id="A0A263HAH3">
    <property type="interactions" value="61"/>
</dbReference>